<evidence type="ECO:0000256" key="1">
    <source>
        <dbReference type="SAM" id="MobiDB-lite"/>
    </source>
</evidence>
<feature type="non-terminal residue" evidence="2">
    <location>
        <position position="1"/>
    </location>
</feature>
<proteinExistence type="predicted"/>
<dbReference type="AlphaFoldDB" id="A0A0S4J5I8"/>
<dbReference type="VEuPathDB" id="TriTrypDB:BSAL_94500"/>
<gene>
    <name evidence="2" type="ORF">BSAL_94500</name>
</gene>
<evidence type="ECO:0000313" key="2">
    <source>
        <dbReference type="EMBL" id="CUG86738.1"/>
    </source>
</evidence>
<keyword evidence="3" id="KW-1185">Reference proteome</keyword>
<sequence length="228" mass="24816">PSHASRAVWDDEDEDAILVLPASSTVTSRRRSDGCDSKYPSTPSSNMITTPARRDPLTTSTGILVSSKVSQGAAQVAIDRRRRRSGGGSELNLQLSTTFVASPSSGHYHRRTSYTSAGDAQLLVEVLRDLQTAYCTLPQLPPPPPESTGADPSPLSNGCTLSLGDMLRQYVSSSLLGDHRNNSSAGELQLDDYHRGVALRLEHHLDNIMELEHRALRLMVAQQSQLRK</sequence>
<accession>A0A0S4J5I8</accession>
<name>A0A0S4J5I8_BODSA</name>
<protein>
    <submittedName>
        <fullName evidence="2">Uncharacterized protein</fullName>
    </submittedName>
</protein>
<evidence type="ECO:0000313" key="3">
    <source>
        <dbReference type="Proteomes" id="UP000051952"/>
    </source>
</evidence>
<feature type="compositionally biased region" description="Polar residues" evidence="1">
    <location>
        <begin position="39"/>
        <end position="49"/>
    </location>
</feature>
<feature type="region of interest" description="Disordered" evidence="1">
    <location>
        <begin position="20"/>
        <end position="56"/>
    </location>
</feature>
<organism evidence="2 3">
    <name type="scientific">Bodo saltans</name>
    <name type="common">Flagellated protozoan</name>
    <dbReference type="NCBI Taxonomy" id="75058"/>
    <lineage>
        <taxon>Eukaryota</taxon>
        <taxon>Discoba</taxon>
        <taxon>Euglenozoa</taxon>
        <taxon>Kinetoplastea</taxon>
        <taxon>Metakinetoplastina</taxon>
        <taxon>Eubodonida</taxon>
        <taxon>Bodonidae</taxon>
        <taxon>Bodo</taxon>
    </lineage>
</organism>
<dbReference type="EMBL" id="CYKH01001381">
    <property type="protein sequence ID" value="CUG86738.1"/>
    <property type="molecule type" value="Genomic_DNA"/>
</dbReference>
<dbReference type="Proteomes" id="UP000051952">
    <property type="component" value="Unassembled WGS sequence"/>
</dbReference>
<reference evidence="3" key="1">
    <citation type="submission" date="2015-09" db="EMBL/GenBank/DDBJ databases">
        <authorList>
            <consortium name="Pathogen Informatics"/>
        </authorList>
    </citation>
    <scope>NUCLEOTIDE SEQUENCE [LARGE SCALE GENOMIC DNA]</scope>
    <source>
        <strain evidence="3">Lake Konstanz</strain>
    </source>
</reference>